<dbReference type="AlphaFoldDB" id="A0A3B3C7C9"/>
<organism evidence="1 2">
    <name type="scientific">Oryzias melastigma</name>
    <name type="common">Marine medaka</name>
    <dbReference type="NCBI Taxonomy" id="30732"/>
    <lineage>
        <taxon>Eukaryota</taxon>
        <taxon>Metazoa</taxon>
        <taxon>Chordata</taxon>
        <taxon>Craniata</taxon>
        <taxon>Vertebrata</taxon>
        <taxon>Euteleostomi</taxon>
        <taxon>Actinopterygii</taxon>
        <taxon>Neopterygii</taxon>
        <taxon>Teleostei</taxon>
        <taxon>Neoteleostei</taxon>
        <taxon>Acanthomorphata</taxon>
        <taxon>Ovalentaria</taxon>
        <taxon>Atherinomorphae</taxon>
        <taxon>Beloniformes</taxon>
        <taxon>Adrianichthyidae</taxon>
        <taxon>Oryziinae</taxon>
        <taxon>Oryzias</taxon>
    </lineage>
</organism>
<evidence type="ECO:0000313" key="2">
    <source>
        <dbReference type="Proteomes" id="UP000261560"/>
    </source>
</evidence>
<name>A0A3B3C7C9_ORYME</name>
<dbReference type="Ensembl" id="ENSOMET00000021133.1">
    <property type="protein sequence ID" value="ENSOMEP00000013504.1"/>
    <property type="gene ID" value="ENSOMEG00000014961.1"/>
</dbReference>
<dbReference type="STRING" id="30732.ENSOMEP00000013504"/>
<dbReference type="GeneTree" id="ENSGT00950000182812"/>
<keyword evidence="2" id="KW-1185">Reference proteome</keyword>
<dbReference type="SUPFAM" id="SSF53098">
    <property type="entry name" value="Ribonuclease H-like"/>
    <property type="match status" value="1"/>
</dbReference>
<evidence type="ECO:0000313" key="1">
    <source>
        <dbReference type="Ensembl" id="ENSOMEP00000013504.1"/>
    </source>
</evidence>
<sequence>MALSKEKKRRKIDAEKRRFNDDWTEKYAHMANAQGIPMCLLCYDFCSVNKEYNFKRHFSTTHGSFDNEFPLGSEARRTKLKTLIQNYERSSTTLFRACHLRQNAMAASLQQVINSIRSIPLSDTTAGRRVDLLATDVFDTLLARLRNAEFLSLAVDESTDNQDVAQLCLYVRFQDGDCFKEELLGLIPLEGRTTGEILFEKIVAFFKDNGLDLQKVNLLVTDGAPSMTGKIKGLCARMSAVAPKMQCLHCLIHQSVLCSQLSGELKQTMQCVTSIINFIRSTSSLQHRLFSQQLADMSADHTDLLLHNNIRWLSQANSLKRVCDLRDEIITFLRECKNKKADTFLTKMLDVKFVAEMCFLCDIFHHLNSLNLGLRGRDRTVVDVVEKITAFQTKIDLFIADLNDRMLHFPTLSDFIKSTHSAEVTKVMSDFLDHLRGNFAHRCENFGIAKELLHVVRDPFTKKLALCILTMFGSTYTCESSFSHMNGIKTSNRASLSNAHLQNCLRIALTSFEPNFTVLAQSRQCNISH</sequence>
<dbReference type="Proteomes" id="UP000261560">
    <property type="component" value="Unplaced"/>
</dbReference>
<reference evidence="1" key="2">
    <citation type="submission" date="2025-09" db="UniProtKB">
        <authorList>
            <consortium name="Ensembl"/>
        </authorList>
    </citation>
    <scope>IDENTIFICATION</scope>
</reference>
<dbReference type="PANTHER" id="PTHR45913:SF19">
    <property type="entry name" value="LOW QUALITY PROTEIN: ZINC FINGER BED DOMAIN-CONTAINING PROTEIN 5-LIKE"/>
    <property type="match status" value="1"/>
</dbReference>
<dbReference type="OMA" id="CMLAVIN"/>
<dbReference type="InterPro" id="IPR012337">
    <property type="entry name" value="RNaseH-like_sf"/>
</dbReference>
<proteinExistence type="predicted"/>
<accession>A0A3B3C7C9</accession>
<dbReference type="PaxDb" id="30732-ENSOMEP00000013504"/>
<protein>
    <submittedName>
        <fullName evidence="1">Uncharacterized protein</fullName>
    </submittedName>
</protein>
<reference evidence="1" key="1">
    <citation type="submission" date="2025-08" db="UniProtKB">
        <authorList>
            <consortium name="Ensembl"/>
        </authorList>
    </citation>
    <scope>IDENTIFICATION</scope>
</reference>
<dbReference type="PANTHER" id="PTHR45913">
    <property type="entry name" value="EPM2A-INTERACTING PROTEIN 1"/>
    <property type="match status" value="1"/>
</dbReference>